<gene>
    <name evidence="4" type="ORF">B446_00960</name>
    <name evidence="5" type="ORF">B446_34330</name>
</gene>
<protein>
    <submittedName>
        <fullName evidence="5">Phosphopantetheine-binding protein</fullName>
    </submittedName>
</protein>
<reference evidence="5 6" key="2">
    <citation type="journal article" date="2013" name="J. Biotechnol.">
        <title>Complete genome sequence of the kirromycin producer Streptomyces collinus Tu 365 consisting of a linear chromosome and two linear plasmids.</title>
        <authorList>
            <person name="Ruckert C."/>
            <person name="Szczepanowski R."/>
            <person name="Albersmeier A."/>
            <person name="Goesmann A."/>
            <person name="Iftime D."/>
            <person name="Musiol E.M."/>
            <person name="Blin K."/>
            <person name="Wohlleben W."/>
            <person name="Puhler A."/>
            <person name="Kalinowski J."/>
            <person name="Weber T."/>
        </authorList>
    </citation>
    <scope>NUCLEOTIDE SEQUENCE [LARGE SCALE GENOMIC DNA]</scope>
    <source>
        <strain evidence="6">DSM 40733 / Tue 365</strain>
        <strain evidence="5">Tu 365</strain>
    </source>
</reference>
<dbReference type="InterPro" id="IPR009081">
    <property type="entry name" value="PP-bd_ACP"/>
</dbReference>
<dbReference type="SUPFAM" id="SSF47336">
    <property type="entry name" value="ACP-like"/>
    <property type="match status" value="1"/>
</dbReference>
<dbReference type="InterPro" id="IPR006162">
    <property type="entry name" value="Ppantetheine_attach_site"/>
</dbReference>
<dbReference type="Proteomes" id="UP000015423">
    <property type="component" value="Chromosome"/>
</dbReference>
<keyword evidence="2" id="KW-0597">Phosphoprotein</keyword>
<dbReference type="AlphaFoldDB" id="S5VEM0"/>
<dbReference type="PATRIC" id="fig|1214242.5.peg.196"/>
<evidence type="ECO:0000313" key="6">
    <source>
        <dbReference type="Proteomes" id="UP000015423"/>
    </source>
</evidence>
<dbReference type="EMBL" id="CP006259">
    <property type="protein sequence ID" value="AGS73664.1"/>
    <property type="molecule type" value="Genomic_DNA"/>
</dbReference>
<evidence type="ECO:0000259" key="3">
    <source>
        <dbReference type="PROSITE" id="PS50075"/>
    </source>
</evidence>
<organism evidence="5 6">
    <name type="scientific">Streptomyces collinus (strain DSM 40733 / Tue 365)</name>
    <dbReference type="NCBI Taxonomy" id="1214242"/>
    <lineage>
        <taxon>Bacteria</taxon>
        <taxon>Bacillati</taxon>
        <taxon>Actinomycetota</taxon>
        <taxon>Actinomycetes</taxon>
        <taxon>Kitasatosporales</taxon>
        <taxon>Streptomycetaceae</taxon>
        <taxon>Streptomyces</taxon>
    </lineage>
</organism>
<evidence type="ECO:0000256" key="1">
    <source>
        <dbReference type="ARBA" id="ARBA00022450"/>
    </source>
</evidence>
<feature type="domain" description="Carrier" evidence="3">
    <location>
        <begin position="1"/>
        <end position="78"/>
    </location>
</feature>
<dbReference type="EMBL" id="CP006259">
    <property type="protein sequence ID" value="AGS67030.1"/>
    <property type="molecule type" value="Genomic_DNA"/>
</dbReference>
<proteinExistence type="predicted"/>
<sequence>MDPRFAELLRPFLKLAGAGEITITPDTDLRRLGVDSMQAIELLFSLEDTFGIALPDEEMNDATFATAGSLWQAVSRQLPDRAAEASA</sequence>
<evidence type="ECO:0000256" key="2">
    <source>
        <dbReference type="ARBA" id="ARBA00022553"/>
    </source>
</evidence>
<name>S5VEM0_STRC3</name>
<dbReference type="PROSITE" id="PS50075">
    <property type="entry name" value="CARRIER"/>
    <property type="match status" value="1"/>
</dbReference>
<dbReference type="RefSeq" id="WP_020937517.1">
    <property type="nucleotide sequence ID" value="NC_021985.1"/>
</dbReference>
<dbReference type="STRING" id="1214242.B446_00960"/>
<dbReference type="eggNOG" id="COG0236">
    <property type="taxonomic scope" value="Bacteria"/>
</dbReference>
<dbReference type="KEGG" id="sci:B446_00960"/>
<dbReference type="KEGG" id="sci:B446_34330"/>
<dbReference type="Pfam" id="PF00550">
    <property type="entry name" value="PP-binding"/>
    <property type="match status" value="1"/>
</dbReference>
<dbReference type="Gene3D" id="1.10.1200.10">
    <property type="entry name" value="ACP-like"/>
    <property type="match status" value="1"/>
</dbReference>
<dbReference type="HOGENOM" id="CLU_108696_10_2_11"/>
<keyword evidence="1" id="KW-0596">Phosphopantetheine</keyword>
<reference evidence="5" key="3">
    <citation type="submission" date="2015-08" db="EMBL/GenBank/DDBJ databases">
        <authorList>
            <person name="Weber T."/>
            <person name="Iftime D."/>
        </authorList>
    </citation>
    <scope>NUCLEOTIDE SEQUENCE</scope>
    <source>
        <strain evidence="5">Tu 365</strain>
    </source>
</reference>
<evidence type="ECO:0000313" key="5">
    <source>
        <dbReference type="EMBL" id="AGS73664.1"/>
    </source>
</evidence>
<keyword evidence="6" id="KW-1185">Reference proteome</keyword>
<accession>S5VEM0</accession>
<dbReference type="PROSITE" id="PS00012">
    <property type="entry name" value="PHOSPHOPANTETHEINE"/>
    <property type="match status" value="1"/>
</dbReference>
<dbReference type="InterPro" id="IPR036736">
    <property type="entry name" value="ACP-like_sf"/>
</dbReference>
<reference evidence="6" key="1">
    <citation type="submission" date="2012-10" db="EMBL/GenBank/DDBJ databases">
        <title>The complete genome sequence of Streptomyces collinus Tu 365.</title>
        <authorList>
            <person name="Ruckert C."/>
            <person name="Szczepanowski R."/>
            <person name="Goesmann A."/>
            <person name="Pross E.K."/>
            <person name="Musiol E.M."/>
            <person name="Blin K."/>
            <person name="Wohlleben W."/>
            <person name="Puhler A."/>
            <person name="Weber T."/>
            <person name="Kalinowski J."/>
        </authorList>
    </citation>
    <scope>NUCLEOTIDE SEQUENCE [LARGE SCALE GENOMIC DNA]</scope>
    <source>
        <strain evidence="6">DSM 40733 / Tue 365</strain>
    </source>
</reference>
<evidence type="ECO:0000313" key="4">
    <source>
        <dbReference type="EMBL" id="AGS67030.1"/>
    </source>
</evidence>